<keyword evidence="1" id="KW-1133">Transmembrane helix</keyword>
<evidence type="ECO:0008006" key="4">
    <source>
        <dbReference type="Google" id="ProtNLM"/>
    </source>
</evidence>
<reference evidence="2 3" key="1">
    <citation type="journal article" date="2011" name="J. Gen. Appl. Microbiol.">
        <title>Draft genome sequencing of the enigmatic yeast Saitoella complicata.</title>
        <authorList>
            <person name="Nishida H."/>
            <person name="Hamamoto M."/>
            <person name="Sugiyama J."/>
        </authorList>
    </citation>
    <scope>NUCLEOTIDE SEQUENCE [LARGE SCALE GENOMIC DNA]</scope>
    <source>
        <strain evidence="2 3">NRRL Y-17804</strain>
    </source>
</reference>
<dbReference type="AlphaFoldDB" id="A0A0E9NN06"/>
<dbReference type="RefSeq" id="XP_019022204.1">
    <property type="nucleotide sequence ID" value="XM_019167953.1"/>
</dbReference>
<comment type="caution">
    <text evidence="2">The sequence shown here is derived from an EMBL/GenBank/DDBJ whole genome shotgun (WGS) entry which is preliminary data.</text>
</comment>
<evidence type="ECO:0000256" key="1">
    <source>
        <dbReference type="SAM" id="Phobius"/>
    </source>
</evidence>
<reference evidence="2 3" key="2">
    <citation type="journal article" date="2014" name="J. Gen. Appl. Microbiol.">
        <title>The early diverging ascomycetous budding yeast Saitoella complicata has three histone deacetylases belonging to the Clr6, Hos2, and Rpd3 lineages.</title>
        <authorList>
            <person name="Nishida H."/>
            <person name="Matsumoto T."/>
            <person name="Kondo S."/>
            <person name="Hamamoto M."/>
            <person name="Yoshikawa H."/>
        </authorList>
    </citation>
    <scope>NUCLEOTIDE SEQUENCE [LARGE SCALE GENOMIC DNA]</scope>
    <source>
        <strain evidence="2 3">NRRL Y-17804</strain>
    </source>
</reference>
<evidence type="ECO:0000313" key="2">
    <source>
        <dbReference type="EMBL" id="GAO51262.1"/>
    </source>
</evidence>
<feature type="transmembrane region" description="Helical" evidence="1">
    <location>
        <begin position="72"/>
        <end position="94"/>
    </location>
</feature>
<keyword evidence="3" id="KW-1185">Reference proteome</keyword>
<evidence type="ECO:0000313" key="3">
    <source>
        <dbReference type="Proteomes" id="UP000033140"/>
    </source>
</evidence>
<dbReference type="PANTHER" id="PTHR34205">
    <property type="entry name" value="TRANSMEMBRANE PROTEIN"/>
    <property type="match status" value="1"/>
</dbReference>
<protein>
    <recommendedName>
        <fullName evidence="4">DUF962 domain-containing protein</fullName>
    </recommendedName>
</protein>
<dbReference type="Proteomes" id="UP000033140">
    <property type="component" value="Unassembled WGS sequence"/>
</dbReference>
<proteinExistence type="predicted"/>
<keyword evidence="1" id="KW-0812">Transmembrane</keyword>
<dbReference type="InterPro" id="IPR009305">
    <property type="entry name" value="Mpo1-like"/>
</dbReference>
<sequence length="126" mass="14816">MAIANPNYIALPVSKTGYKSLDDFYPYYLGEHGKKTTRRLHMLGTTLGLFTLMRLLLAWSRVAGWEMSSNQMWKLAAGGLIQGYLWAWIGHFFVEKNRPATFKYPFYSFACDWKMWWEVITVQRDF</sequence>
<organism evidence="2 3">
    <name type="scientific">Saitoella complicata (strain BCRC 22490 / CBS 7301 / JCM 7358 / NBRC 10748 / NRRL Y-17804)</name>
    <dbReference type="NCBI Taxonomy" id="698492"/>
    <lineage>
        <taxon>Eukaryota</taxon>
        <taxon>Fungi</taxon>
        <taxon>Dikarya</taxon>
        <taxon>Ascomycota</taxon>
        <taxon>Taphrinomycotina</taxon>
        <taxon>Taphrinomycotina incertae sedis</taxon>
        <taxon>Saitoella</taxon>
    </lineage>
</organism>
<dbReference type="PANTHER" id="PTHR34205:SF2">
    <property type="entry name" value="DUF962 DOMAIN-CONTAINING PROTEIN"/>
    <property type="match status" value="1"/>
</dbReference>
<accession>A0A0E9NN06</accession>
<feature type="transmembrane region" description="Helical" evidence="1">
    <location>
        <begin position="40"/>
        <end position="60"/>
    </location>
</feature>
<dbReference type="Pfam" id="PF06127">
    <property type="entry name" value="Mpo1-like"/>
    <property type="match status" value="1"/>
</dbReference>
<gene>
    <name evidence="2" type="ORF">G7K_5368-t1</name>
</gene>
<dbReference type="EMBL" id="BACD03000043">
    <property type="protein sequence ID" value="GAO51262.1"/>
    <property type="molecule type" value="Genomic_DNA"/>
</dbReference>
<keyword evidence="1" id="KW-0472">Membrane</keyword>
<dbReference type="OMA" id="FRHPLYS"/>
<reference evidence="2 3" key="3">
    <citation type="journal article" date="2015" name="Genome Announc.">
        <title>Draft Genome Sequence of the Archiascomycetous Yeast Saitoella complicata.</title>
        <authorList>
            <person name="Yamauchi K."/>
            <person name="Kondo S."/>
            <person name="Hamamoto M."/>
            <person name="Takahashi Y."/>
            <person name="Ogura Y."/>
            <person name="Hayashi T."/>
            <person name="Nishida H."/>
        </authorList>
    </citation>
    <scope>NUCLEOTIDE SEQUENCE [LARGE SCALE GENOMIC DNA]</scope>
    <source>
        <strain evidence="2 3">NRRL Y-17804</strain>
    </source>
</reference>
<name>A0A0E9NN06_SAICN</name>
<dbReference type="OrthoDB" id="5511466at2759"/>